<evidence type="ECO:0000256" key="7">
    <source>
        <dbReference type="ARBA" id="ARBA00022490"/>
    </source>
</evidence>
<evidence type="ECO:0000256" key="10">
    <source>
        <dbReference type="ARBA" id="ARBA00022726"/>
    </source>
</evidence>
<dbReference type="Gene3D" id="3.40.50.2020">
    <property type="match status" value="1"/>
</dbReference>
<comment type="catalytic activity">
    <reaction evidence="1 11">
        <text>AMP + diphosphate = 5-phospho-alpha-D-ribose 1-diphosphate + adenine</text>
        <dbReference type="Rhea" id="RHEA:16609"/>
        <dbReference type="ChEBI" id="CHEBI:16708"/>
        <dbReference type="ChEBI" id="CHEBI:33019"/>
        <dbReference type="ChEBI" id="CHEBI:58017"/>
        <dbReference type="ChEBI" id="CHEBI:456215"/>
        <dbReference type="EC" id="2.4.2.7"/>
    </reaction>
</comment>
<dbReference type="RefSeq" id="WP_012860649.1">
    <property type="nucleotide sequence ID" value="NC_013517.1"/>
</dbReference>
<keyword evidence="7 11" id="KW-0963">Cytoplasm</keyword>
<comment type="pathway">
    <text evidence="3 11">Purine metabolism; AMP biosynthesis via salvage pathway; AMP from adenine: step 1/1.</text>
</comment>
<evidence type="ECO:0000256" key="4">
    <source>
        <dbReference type="ARBA" id="ARBA00008391"/>
    </source>
</evidence>
<evidence type="ECO:0000313" key="14">
    <source>
        <dbReference type="Proteomes" id="UP000000845"/>
    </source>
</evidence>
<comment type="function">
    <text evidence="11">Catalyzes a salvage reaction resulting in the formation of AMP, that is energically less costly than de novo synthesis.</text>
</comment>
<dbReference type="AlphaFoldDB" id="D1AH19"/>
<dbReference type="GO" id="GO:0006168">
    <property type="term" value="P:adenine salvage"/>
    <property type="evidence" value="ECO:0007669"/>
    <property type="project" value="InterPro"/>
</dbReference>
<evidence type="ECO:0000256" key="2">
    <source>
        <dbReference type="ARBA" id="ARBA00004496"/>
    </source>
</evidence>
<keyword evidence="9 11" id="KW-0808">Transferase</keyword>
<dbReference type="InterPro" id="IPR005764">
    <property type="entry name" value="Ade_phspho_trans"/>
</dbReference>
<comment type="subcellular location">
    <subcellularLocation>
        <location evidence="2 11">Cytoplasm</location>
    </subcellularLocation>
</comment>
<dbReference type="Pfam" id="PF00156">
    <property type="entry name" value="Pribosyltran"/>
    <property type="match status" value="1"/>
</dbReference>
<comment type="subunit">
    <text evidence="5 11">Homodimer.</text>
</comment>
<dbReference type="eggNOG" id="COG0503">
    <property type="taxonomic scope" value="Bacteria"/>
</dbReference>
<dbReference type="GO" id="GO:0003999">
    <property type="term" value="F:adenine phosphoribosyltransferase activity"/>
    <property type="evidence" value="ECO:0007669"/>
    <property type="project" value="UniProtKB-UniRule"/>
</dbReference>
<dbReference type="STRING" id="526218.Sterm_1185"/>
<protein>
    <recommendedName>
        <fullName evidence="6 11">Adenine phosphoribosyltransferase</fullName>
        <shortName evidence="11">APRT</shortName>
        <ecNumber evidence="6 11">2.4.2.7</ecNumber>
    </recommendedName>
</protein>
<proteinExistence type="inferred from homology"/>
<dbReference type="NCBIfam" id="NF002636">
    <property type="entry name" value="PRK02304.1-5"/>
    <property type="match status" value="1"/>
</dbReference>
<evidence type="ECO:0000256" key="8">
    <source>
        <dbReference type="ARBA" id="ARBA00022676"/>
    </source>
</evidence>
<dbReference type="GO" id="GO:0044209">
    <property type="term" value="P:AMP salvage"/>
    <property type="evidence" value="ECO:0007669"/>
    <property type="project" value="UniProtKB-UniRule"/>
</dbReference>
<evidence type="ECO:0000256" key="3">
    <source>
        <dbReference type="ARBA" id="ARBA00004659"/>
    </source>
</evidence>
<name>D1AH19_SEBTE</name>
<dbReference type="InterPro" id="IPR050120">
    <property type="entry name" value="Adenine_PRTase"/>
</dbReference>
<dbReference type="PANTHER" id="PTHR11776">
    <property type="entry name" value="ADENINE PHOSPHORIBOSYLTRANSFERASE"/>
    <property type="match status" value="1"/>
</dbReference>
<dbReference type="EC" id="2.4.2.7" evidence="6 11"/>
<dbReference type="HAMAP" id="MF_00004">
    <property type="entry name" value="Aden_phosphoribosyltr"/>
    <property type="match status" value="1"/>
</dbReference>
<gene>
    <name evidence="11" type="primary">apt</name>
    <name evidence="13" type="ordered locus">Sterm_1185</name>
</gene>
<evidence type="ECO:0000256" key="5">
    <source>
        <dbReference type="ARBA" id="ARBA00011738"/>
    </source>
</evidence>
<dbReference type="SUPFAM" id="SSF53271">
    <property type="entry name" value="PRTase-like"/>
    <property type="match status" value="1"/>
</dbReference>
<reference evidence="13 14" key="2">
    <citation type="journal article" date="2010" name="Stand. Genomic Sci.">
        <title>Complete genome sequence of Sebaldella termitidis type strain (NCTC 11300).</title>
        <authorList>
            <person name="Harmon-Smith M."/>
            <person name="Celia L."/>
            <person name="Chertkov O."/>
            <person name="Lapidus A."/>
            <person name="Copeland A."/>
            <person name="Glavina Del Rio T."/>
            <person name="Nolan M."/>
            <person name="Lucas S."/>
            <person name="Tice H."/>
            <person name="Cheng J.F."/>
            <person name="Han C."/>
            <person name="Detter J.C."/>
            <person name="Bruce D."/>
            <person name="Goodwin L."/>
            <person name="Pitluck S."/>
            <person name="Pati A."/>
            <person name="Liolios K."/>
            <person name="Ivanova N."/>
            <person name="Mavromatis K."/>
            <person name="Mikhailova N."/>
            <person name="Chen A."/>
            <person name="Palaniappan K."/>
            <person name="Land M."/>
            <person name="Hauser L."/>
            <person name="Chang Y.J."/>
            <person name="Jeffries C.D."/>
            <person name="Brettin T."/>
            <person name="Goker M."/>
            <person name="Beck B."/>
            <person name="Bristow J."/>
            <person name="Eisen J.A."/>
            <person name="Markowitz V."/>
            <person name="Hugenholtz P."/>
            <person name="Kyrpides N.C."/>
            <person name="Klenk H.P."/>
            <person name="Chen F."/>
        </authorList>
    </citation>
    <scope>NUCLEOTIDE SEQUENCE [LARGE SCALE GENOMIC DNA]</scope>
    <source>
        <strain evidence="14">ATCC 33386 / NCTC 11300</strain>
    </source>
</reference>
<keyword evidence="14" id="KW-1185">Reference proteome</keyword>
<dbReference type="FunFam" id="3.40.50.2020:FF:000021">
    <property type="entry name" value="Adenine phosphoribosyltransferase"/>
    <property type="match status" value="1"/>
</dbReference>
<dbReference type="NCBIfam" id="NF002634">
    <property type="entry name" value="PRK02304.1-3"/>
    <property type="match status" value="1"/>
</dbReference>
<comment type="similarity">
    <text evidence="4 11">Belongs to the purine/pyrimidine phosphoribosyltransferase family.</text>
</comment>
<evidence type="ECO:0000259" key="12">
    <source>
        <dbReference type="Pfam" id="PF00156"/>
    </source>
</evidence>
<keyword evidence="10 11" id="KW-0660">Purine salvage</keyword>
<dbReference type="CDD" id="cd06223">
    <property type="entry name" value="PRTases_typeI"/>
    <property type="match status" value="1"/>
</dbReference>
<reference evidence="14" key="1">
    <citation type="submission" date="2009-09" db="EMBL/GenBank/DDBJ databases">
        <title>The complete chromosome of Sebaldella termitidis ATCC 33386.</title>
        <authorList>
            <consortium name="US DOE Joint Genome Institute (JGI-PGF)"/>
            <person name="Lucas S."/>
            <person name="Copeland A."/>
            <person name="Lapidus A."/>
            <person name="Glavina del Rio T."/>
            <person name="Dalin E."/>
            <person name="Tice H."/>
            <person name="Bruce D."/>
            <person name="Goodwin L."/>
            <person name="Pitluck S."/>
            <person name="Kyrpides N."/>
            <person name="Mavromatis K."/>
            <person name="Ivanova N."/>
            <person name="Mikhailova N."/>
            <person name="Sims D."/>
            <person name="Meincke L."/>
            <person name="Brettin T."/>
            <person name="Detter J.C."/>
            <person name="Han C."/>
            <person name="Larimer F."/>
            <person name="Land M."/>
            <person name="Hauser L."/>
            <person name="Markowitz V."/>
            <person name="Cheng J.F."/>
            <person name="Hugenholtz P."/>
            <person name="Woyke T."/>
            <person name="Wu D."/>
            <person name="Eisen J.A."/>
        </authorList>
    </citation>
    <scope>NUCLEOTIDE SEQUENCE [LARGE SCALE GENOMIC DNA]</scope>
    <source>
        <strain evidence="14">ATCC 33386 / NCTC 11300</strain>
    </source>
</reference>
<dbReference type="UniPathway" id="UPA00588">
    <property type="reaction ID" value="UER00646"/>
</dbReference>
<dbReference type="NCBIfam" id="TIGR01090">
    <property type="entry name" value="apt"/>
    <property type="match status" value="1"/>
</dbReference>
<dbReference type="Proteomes" id="UP000000845">
    <property type="component" value="Chromosome"/>
</dbReference>
<evidence type="ECO:0000313" key="13">
    <source>
        <dbReference type="EMBL" id="ACZ08053.1"/>
    </source>
</evidence>
<evidence type="ECO:0000256" key="6">
    <source>
        <dbReference type="ARBA" id="ARBA00011893"/>
    </source>
</evidence>
<evidence type="ECO:0000256" key="1">
    <source>
        <dbReference type="ARBA" id="ARBA00000868"/>
    </source>
</evidence>
<dbReference type="GO" id="GO:0006166">
    <property type="term" value="P:purine ribonucleoside salvage"/>
    <property type="evidence" value="ECO:0007669"/>
    <property type="project" value="UniProtKB-UniRule"/>
</dbReference>
<dbReference type="GO" id="GO:0005737">
    <property type="term" value="C:cytoplasm"/>
    <property type="evidence" value="ECO:0007669"/>
    <property type="project" value="UniProtKB-SubCell"/>
</dbReference>
<dbReference type="EMBL" id="CP001739">
    <property type="protein sequence ID" value="ACZ08053.1"/>
    <property type="molecule type" value="Genomic_DNA"/>
</dbReference>
<dbReference type="HOGENOM" id="CLU_063339_3_0_0"/>
<dbReference type="PANTHER" id="PTHR11776:SF7">
    <property type="entry name" value="PHOSPHORIBOSYLTRANSFERASE DOMAIN-CONTAINING PROTEIN"/>
    <property type="match status" value="1"/>
</dbReference>
<dbReference type="InterPro" id="IPR000836">
    <property type="entry name" value="PRTase_dom"/>
</dbReference>
<dbReference type="InterPro" id="IPR029057">
    <property type="entry name" value="PRTase-like"/>
</dbReference>
<accession>D1AH19</accession>
<organism evidence="13 14">
    <name type="scientific">Sebaldella termitidis (strain ATCC 33386 / NCTC 11300)</name>
    <dbReference type="NCBI Taxonomy" id="526218"/>
    <lineage>
        <taxon>Bacteria</taxon>
        <taxon>Fusobacteriati</taxon>
        <taxon>Fusobacteriota</taxon>
        <taxon>Fusobacteriia</taxon>
        <taxon>Fusobacteriales</taxon>
        <taxon>Leptotrichiaceae</taxon>
        <taxon>Sebaldella</taxon>
    </lineage>
</organism>
<keyword evidence="8 11" id="KW-0328">Glycosyltransferase</keyword>
<feature type="domain" description="Phosphoribosyltransferase" evidence="12">
    <location>
        <begin position="33"/>
        <end position="154"/>
    </location>
</feature>
<evidence type="ECO:0000256" key="9">
    <source>
        <dbReference type="ARBA" id="ARBA00022679"/>
    </source>
</evidence>
<dbReference type="KEGG" id="str:Sterm_1185"/>
<evidence type="ECO:0000256" key="11">
    <source>
        <dbReference type="HAMAP-Rule" id="MF_00004"/>
    </source>
</evidence>
<sequence>MEKLEMERLKELIRSIPDFPEKGVMFRDITTALKDKQGLHAIIDDFTNRYTDKGIDYVLGADARGFIFGAAIAYNIGAGFVPARKIGKLPGETARVEYDLEYGTNTIEVHNDAFEKGANVLIVDDLLATGGTAAAMVKLVEMLGADVYELAFLIELEDLNGRDLLDGHSVYSILKY</sequence>